<dbReference type="CDD" id="cd00032">
    <property type="entry name" value="CASc"/>
    <property type="match status" value="1"/>
</dbReference>
<dbReference type="Gene3D" id="3.40.50.1460">
    <property type="match status" value="1"/>
</dbReference>
<reference evidence="10 11" key="1">
    <citation type="journal article" date="2023" name="Arcadia Sci">
        <title>De novo assembly of a long-read Amblyomma americanum tick genome.</title>
        <authorList>
            <person name="Chou S."/>
            <person name="Poskanzer K.E."/>
            <person name="Rollins M."/>
            <person name="Thuy-Boun P.S."/>
        </authorList>
    </citation>
    <scope>NUCLEOTIDE SEQUENCE [LARGE SCALE GENOMIC DNA]</scope>
    <source>
        <strain evidence="10">F_SG_1</strain>
        <tissue evidence="10">Salivary glands</tissue>
    </source>
</reference>
<dbReference type="InterPro" id="IPR001309">
    <property type="entry name" value="Pept_C14_p20"/>
</dbReference>
<feature type="domain" description="Caspase family p10" evidence="8">
    <location>
        <begin position="292"/>
        <end position="380"/>
    </location>
</feature>
<keyword evidence="3" id="KW-0053">Apoptosis</keyword>
<evidence type="ECO:0000256" key="7">
    <source>
        <dbReference type="RuleBase" id="RU003971"/>
    </source>
</evidence>
<accession>A0AAQ4EHK3</accession>
<evidence type="ECO:0000256" key="5">
    <source>
        <dbReference type="ARBA" id="ARBA00022807"/>
    </source>
</evidence>
<evidence type="ECO:0000256" key="4">
    <source>
        <dbReference type="ARBA" id="ARBA00022801"/>
    </source>
</evidence>
<dbReference type="PROSITE" id="PS50207">
    <property type="entry name" value="CASPASE_P10"/>
    <property type="match status" value="1"/>
</dbReference>
<dbReference type="InterPro" id="IPR002138">
    <property type="entry name" value="Pept_C14_p10"/>
</dbReference>
<evidence type="ECO:0000256" key="6">
    <source>
        <dbReference type="ARBA" id="ARBA00023145"/>
    </source>
</evidence>
<dbReference type="PROSITE" id="PS01121">
    <property type="entry name" value="CASPASE_HIS"/>
    <property type="match status" value="1"/>
</dbReference>
<dbReference type="GO" id="GO:0006508">
    <property type="term" value="P:proteolysis"/>
    <property type="evidence" value="ECO:0007669"/>
    <property type="project" value="UniProtKB-KW"/>
</dbReference>
<keyword evidence="6" id="KW-0865">Zymogen</keyword>
<dbReference type="PANTHER" id="PTHR47901">
    <property type="entry name" value="CASPASE RECRUITMENT DOMAIN-CONTAINING PROTEIN 18"/>
    <property type="match status" value="1"/>
</dbReference>
<dbReference type="InterPro" id="IPR015917">
    <property type="entry name" value="Pept_C14A"/>
</dbReference>
<evidence type="ECO:0000256" key="2">
    <source>
        <dbReference type="ARBA" id="ARBA00022670"/>
    </source>
</evidence>
<dbReference type="InterPro" id="IPR011600">
    <property type="entry name" value="Pept_C14_caspase"/>
</dbReference>
<evidence type="ECO:0000259" key="8">
    <source>
        <dbReference type="PROSITE" id="PS50207"/>
    </source>
</evidence>
<feature type="domain" description="Caspase family p20" evidence="9">
    <location>
        <begin position="137"/>
        <end position="262"/>
    </location>
</feature>
<dbReference type="PROSITE" id="PS01122">
    <property type="entry name" value="CASPASE_CYS"/>
    <property type="match status" value="1"/>
</dbReference>
<comment type="caution">
    <text evidence="10">The sequence shown here is derived from an EMBL/GenBank/DDBJ whole genome shotgun (WGS) entry which is preliminary data.</text>
</comment>
<evidence type="ECO:0008006" key="12">
    <source>
        <dbReference type="Google" id="ProtNLM"/>
    </source>
</evidence>
<comment type="similarity">
    <text evidence="1 7">Belongs to the peptidase C14A family.</text>
</comment>
<protein>
    <recommendedName>
        <fullName evidence="12">Caspase</fullName>
    </recommendedName>
</protein>
<keyword evidence="2" id="KW-0645">Protease</keyword>
<dbReference type="InterPro" id="IPR016129">
    <property type="entry name" value="Caspase_his_AS"/>
</dbReference>
<dbReference type="PRINTS" id="PR00376">
    <property type="entry name" value="IL1BCENZYME"/>
</dbReference>
<dbReference type="InterPro" id="IPR002398">
    <property type="entry name" value="Pept_C14"/>
</dbReference>
<dbReference type="PROSITE" id="PS50208">
    <property type="entry name" value="CASPASE_P20"/>
    <property type="match status" value="1"/>
</dbReference>
<sequence length="384" mass="44219">MEFASRVRTKSINQESEDRFSALPMWTPFHEPNGLPVVRHAFVETSPFKTLFVLFSSALYYRNSREAADSVPFWIIAEQRRTETRRQIQALTISPLSWLKAPAGNGTEGDSSEAEFLVTPAKEWKRGPDIYYMGHRPRGLCIIINNNNFQGGCEERRGSDLDVKRVNDLFRALHFKCVVHKDLSARSMKEELLRAAQPEHHQEADCLVVILMSHGRENEIFGSDGNIVHLHDDVYTLFNNENCPTLQGKPKIFFVQACRGMAYDTGTKGVVRDMQDGEQRRRECPNPPPPAREERVATWSDMYFVYSTIHKYISYRNNVIGLWLMWAVCSVFRENACEKHLEDLMHLVQDKVLNRSSHDGCKQTAEVKGIGWRKSLYFNPGLYK</sequence>
<keyword evidence="11" id="KW-1185">Reference proteome</keyword>
<dbReference type="SMART" id="SM00115">
    <property type="entry name" value="CASc"/>
    <property type="match status" value="1"/>
</dbReference>
<dbReference type="Proteomes" id="UP001321473">
    <property type="component" value="Unassembled WGS sequence"/>
</dbReference>
<dbReference type="AlphaFoldDB" id="A0AAQ4EHK3"/>
<evidence type="ECO:0000313" key="10">
    <source>
        <dbReference type="EMBL" id="KAK8774128.1"/>
    </source>
</evidence>
<organism evidence="10 11">
    <name type="scientific">Amblyomma americanum</name>
    <name type="common">Lone star tick</name>
    <dbReference type="NCBI Taxonomy" id="6943"/>
    <lineage>
        <taxon>Eukaryota</taxon>
        <taxon>Metazoa</taxon>
        <taxon>Ecdysozoa</taxon>
        <taxon>Arthropoda</taxon>
        <taxon>Chelicerata</taxon>
        <taxon>Arachnida</taxon>
        <taxon>Acari</taxon>
        <taxon>Parasitiformes</taxon>
        <taxon>Ixodida</taxon>
        <taxon>Ixodoidea</taxon>
        <taxon>Ixodidae</taxon>
        <taxon>Amblyomminae</taxon>
        <taxon>Amblyomma</taxon>
    </lineage>
</organism>
<dbReference type="Pfam" id="PF00656">
    <property type="entry name" value="Peptidase_C14"/>
    <property type="match status" value="1"/>
</dbReference>
<dbReference type="InterPro" id="IPR029030">
    <property type="entry name" value="Caspase-like_dom_sf"/>
</dbReference>
<dbReference type="InterPro" id="IPR033139">
    <property type="entry name" value="Caspase_cys_AS"/>
</dbReference>
<evidence type="ECO:0000259" key="9">
    <source>
        <dbReference type="PROSITE" id="PS50208"/>
    </source>
</evidence>
<evidence type="ECO:0000313" key="11">
    <source>
        <dbReference type="Proteomes" id="UP001321473"/>
    </source>
</evidence>
<keyword evidence="5" id="KW-0788">Thiol protease</keyword>
<evidence type="ECO:0000256" key="3">
    <source>
        <dbReference type="ARBA" id="ARBA00022703"/>
    </source>
</evidence>
<dbReference type="GO" id="GO:0004197">
    <property type="term" value="F:cysteine-type endopeptidase activity"/>
    <property type="evidence" value="ECO:0007669"/>
    <property type="project" value="InterPro"/>
</dbReference>
<proteinExistence type="inferred from homology"/>
<dbReference type="PANTHER" id="PTHR47901:SF8">
    <property type="entry name" value="CASPASE-3"/>
    <property type="match status" value="1"/>
</dbReference>
<keyword evidence="4" id="KW-0378">Hydrolase</keyword>
<name>A0AAQ4EHK3_AMBAM</name>
<gene>
    <name evidence="10" type="ORF">V5799_011338</name>
</gene>
<evidence type="ECO:0000256" key="1">
    <source>
        <dbReference type="ARBA" id="ARBA00010134"/>
    </source>
</evidence>
<dbReference type="GO" id="GO:0006915">
    <property type="term" value="P:apoptotic process"/>
    <property type="evidence" value="ECO:0007669"/>
    <property type="project" value="UniProtKB-KW"/>
</dbReference>
<dbReference type="EMBL" id="JARKHS020015767">
    <property type="protein sequence ID" value="KAK8774128.1"/>
    <property type="molecule type" value="Genomic_DNA"/>
</dbReference>
<dbReference type="SUPFAM" id="SSF52129">
    <property type="entry name" value="Caspase-like"/>
    <property type="match status" value="1"/>
</dbReference>